<evidence type="ECO:0000256" key="5">
    <source>
        <dbReference type="ARBA" id="ARBA00022840"/>
    </source>
</evidence>
<dbReference type="GO" id="GO:0004176">
    <property type="term" value="F:ATP-dependent peptidase activity"/>
    <property type="evidence" value="ECO:0007669"/>
    <property type="project" value="InterPro"/>
</dbReference>
<evidence type="ECO:0000313" key="9">
    <source>
        <dbReference type="Proteomes" id="UP000593564"/>
    </source>
</evidence>
<dbReference type="GO" id="GO:0034982">
    <property type="term" value="P:mitochondrial protein processing"/>
    <property type="evidence" value="ECO:0007669"/>
    <property type="project" value="TreeGrafter"/>
</dbReference>
<sequence length="158" mass="17830">MTYAQVTIYGFSDKVGLLSFPQREDTFEMTKSYNSKTAAIIDNEVREWVAKAYDRTLQLIEQHKEHVAQIAESINVCLAEELNTGRRATGQGLGIWSQRRSHSPPQCLIAHTRLAFFQAWQLGLFIEVHGPHSVANLCACNVHVGQPHEEVLKFLHSA</sequence>
<dbReference type="GO" id="GO:0046872">
    <property type="term" value="F:metal ion binding"/>
    <property type="evidence" value="ECO:0007669"/>
    <property type="project" value="UniProtKB-KW"/>
</dbReference>
<dbReference type="Proteomes" id="UP000593564">
    <property type="component" value="Unassembled WGS sequence"/>
</dbReference>
<dbReference type="GO" id="GO:0005524">
    <property type="term" value="F:ATP binding"/>
    <property type="evidence" value="ECO:0007669"/>
    <property type="project" value="UniProtKB-KW"/>
</dbReference>
<dbReference type="GO" id="GO:0009535">
    <property type="term" value="C:chloroplast thylakoid membrane"/>
    <property type="evidence" value="ECO:0007669"/>
    <property type="project" value="TreeGrafter"/>
</dbReference>
<feature type="domain" description="Peptidase M41" evidence="7">
    <location>
        <begin position="1"/>
        <end position="74"/>
    </location>
</feature>
<dbReference type="GO" id="GO:0005745">
    <property type="term" value="C:m-AAA complex"/>
    <property type="evidence" value="ECO:0007669"/>
    <property type="project" value="TreeGrafter"/>
</dbReference>
<comment type="cofactor">
    <cofactor evidence="1">
        <name>Zn(2+)</name>
        <dbReference type="ChEBI" id="CHEBI:29105"/>
    </cofactor>
</comment>
<dbReference type="PANTHER" id="PTHR43655:SF33">
    <property type="entry name" value="AAA+ ATPASE DOMAIN-CONTAINING PROTEIN"/>
    <property type="match status" value="1"/>
</dbReference>
<dbReference type="InterPro" id="IPR037219">
    <property type="entry name" value="Peptidase_M41-like"/>
</dbReference>
<keyword evidence="5" id="KW-0067">ATP-binding</keyword>
<dbReference type="EMBL" id="JACBKZ010000012">
    <property type="protein sequence ID" value="KAF5937545.1"/>
    <property type="molecule type" value="Genomic_DNA"/>
</dbReference>
<dbReference type="AlphaFoldDB" id="A0A7J7GB72"/>
<gene>
    <name evidence="8" type="ORF">HYC85_025051</name>
</gene>
<keyword evidence="9" id="KW-1185">Reference proteome</keyword>
<evidence type="ECO:0000256" key="6">
    <source>
        <dbReference type="ARBA" id="ARBA00023049"/>
    </source>
</evidence>
<dbReference type="InterPro" id="IPR000642">
    <property type="entry name" value="Peptidase_M41"/>
</dbReference>
<evidence type="ECO:0000313" key="8">
    <source>
        <dbReference type="EMBL" id="KAF5937545.1"/>
    </source>
</evidence>
<reference evidence="9" key="1">
    <citation type="journal article" date="2020" name="Nat. Commun.">
        <title>Genome assembly of wild tea tree DASZ reveals pedigree and selection history of tea varieties.</title>
        <authorList>
            <person name="Zhang W."/>
            <person name="Zhang Y."/>
            <person name="Qiu H."/>
            <person name="Guo Y."/>
            <person name="Wan H."/>
            <person name="Zhang X."/>
            <person name="Scossa F."/>
            <person name="Alseekh S."/>
            <person name="Zhang Q."/>
            <person name="Wang P."/>
            <person name="Xu L."/>
            <person name="Schmidt M.H."/>
            <person name="Jia X."/>
            <person name="Li D."/>
            <person name="Zhu A."/>
            <person name="Guo F."/>
            <person name="Chen W."/>
            <person name="Ni D."/>
            <person name="Usadel B."/>
            <person name="Fernie A.R."/>
            <person name="Wen W."/>
        </authorList>
    </citation>
    <scope>NUCLEOTIDE SEQUENCE [LARGE SCALE GENOMIC DNA]</scope>
    <source>
        <strain evidence="9">cv. G240</strain>
    </source>
</reference>
<evidence type="ECO:0000256" key="1">
    <source>
        <dbReference type="ARBA" id="ARBA00001947"/>
    </source>
</evidence>
<accession>A0A7J7GB72</accession>
<keyword evidence="6" id="KW-0482">Metalloprotease</keyword>
<comment type="caution">
    <text evidence="8">The sequence shown here is derived from an EMBL/GenBank/DDBJ whole genome shotgun (WGS) entry which is preliminary data.</text>
</comment>
<dbReference type="Pfam" id="PF01434">
    <property type="entry name" value="Peptidase_M41"/>
    <property type="match status" value="1"/>
</dbReference>
<keyword evidence="6" id="KW-0378">Hydrolase</keyword>
<evidence type="ECO:0000256" key="3">
    <source>
        <dbReference type="ARBA" id="ARBA00022741"/>
    </source>
</evidence>
<reference evidence="8 9" key="2">
    <citation type="submission" date="2020-07" db="EMBL/GenBank/DDBJ databases">
        <title>Genome assembly of wild tea tree DASZ reveals pedigree and selection history of tea varieties.</title>
        <authorList>
            <person name="Zhang W."/>
        </authorList>
    </citation>
    <scope>NUCLEOTIDE SEQUENCE [LARGE SCALE GENOMIC DNA]</scope>
    <source>
        <strain evidence="9">cv. G240</strain>
        <tissue evidence="8">Leaf</tissue>
    </source>
</reference>
<evidence type="ECO:0000259" key="7">
    <source>
        <dbReference type="Pfam" id="PF01434"/>
    </source>
</evidence>
<dbReference type="PANTHER" id="PTHR43655">
    <property type="entry name" value="ATP-DEPENDENT PROTEASE"/>
    <property type="match status" value="1"/>
</dbReference>
<organism evidence="8 9">
    <name type="scientific">Camellia sinensis</name>
    <name type="common">Tea plant</name>
    <name type="synonym">Thea sinensis</name>
    <dbReference type="NCBI Taxonomy" id="4442"/>
    <lineage>
        <taxon>Eukaryota</taxon>
        <taxon>Viridiplantae</taxon>
        <taxon>Streptophyta</taxon>
        <taxon>Embryophyta</taxon>
        <taxon>Tracheophyta</taxon>
        <taxon>Spermatophyta</taxon>
        <taxon>Magnoliopsida</taxon>
        <taxon>eudicotyledons</taxon>
        <taxon>Gunneridae</taxon>
        <taxon>Pentapetalae</taxon>
        <taxon>asterids</taxon>
        <taxon>Ericales</taxon>
        <taxon>Theaceae</taxon>
        <taxon>Camellia</taxon>
    </lineage>
</organism>
<name>A0A7J7GB72_CAMSI</name>
<dbReference type="Gene3D" id="1.20.58.760">
    <property type="entry name" value="Peptidase M41"/>
    <property type="match status" value="1"/>
</dbReference>
<keyword evidence="4" id="KW-0862">Zinc</keyword>
<evidence type="ECO:0000256" key="4">
    <source>
        <dbReference type="ARBA" id="ARBA00022833"/>
    </source>
</evidence>
<keyword evidence="3" id="KW-0547">Nucleotide-binding</keyword>
<keyword evidence="6" id="KW-0645">Protease</keyword>
<proteinExistence type="predicted"/>
<protein>
    <recommendedName>
        <fullName evidence="7">Peptidase M41 domain-containing protein</fullName>
    </recommendedName>
</protein>
<dbReference type="SUPFAM" id="SSF140990">
    <property type="entry name" value="FtsH protease domain-like"/>
    <property type="match status" value="1"/>
</dbReference>
<dbReference type="GO" id="GO:0004222">
    <property type="term" value="F:metalloendopeptidase activity"/>
    <property type="evidence" value="ECO:0007669"/>
    <property type="project" value="InterPro"/>
</dbReference>
<evidence type="ECO:0000256" key="2">
    <source>
        <dbReference type="ARBA" id="ARBA00022723"/>
    </source>
</evidence>
<keyword evidence="2" id="KW-0479">Metal-binding</keyword>
<dbReference type="InterPro" id="IPR050928">
    <property type="entry name" value="ATP-dep_Zn_Metalloprotease"/>
</dbReference>